<evidence type="ECO:0000259" key="1">
    <source>
        <dbReference type="Pfam" id="PF13383"/>
    </source>
</evidence>
<keyword evidence="3" id="KW-1185">Reference proteome</keyword>
<dbReference type="PANTHER" id="PTHR32026">
    <property type="entry name" value="METHYLTRANSFERASE-LIKE PROTEIN 24"/>
    <property type="match status" value="1"/>
</dbReference>
<dbReference type="PANTHER" id="PTHR32026:SF10">
    <property type="entry name" value="METHYLTRANSFERASE-LIKE PROTEIN 24-RELATED"/>
    <property type="match status" value="1"/>
</dbReference>
<feature type="domain" description="Methyltransferase" evidence="1">
    <location>
        <begin position="45"/>
        <end position="240"/>
    </location>
</feature>
<evidence type="ECO:0000313" key="3">
    <source>
        <dbReference type="Proteomes" id="UP000828390"/>
    </source>
</evidence>
<reference evidence="2" key="2">
    <citation type="submission" date="2020-11" db="EMBL/GenBank/DDBJ databases">
        <authorList>
            <person name="McCartney M.A."/>
            <person name="Auch B."/>
            <person name="Kono T."/>
            <person name="Mallez S."/>
            <person name="Becker A."/>
            <person name="Gohl D.M."/>
            <person name="Silverstein K.A.T."/>
            <person name="Koren S."/>
            <person name="Bechman K.B."/>
            <person name="Herman A."/>
            <person name="Abrahante J.E."/>
            <person name="Garbe J."/>
        </authorList>
    </citation>
    <scope>NUCLEOTIDE SEQUENCE</scope>
    <source>
        <strain evidence="2">Duluth1</strain>
        <tissue evidence="2">Whole animal</tissue>
    </source>
</reference>
<dbReference type="SUPFAM" id="SSF53335">
    <property type="entry name" value="S-adenosyl-L-methionine-dependent methyltransferases"/>
    <property type="match status" value="1"/>
</dbReference>
<reference evidence="2" key="1">
    <citation type="journal article" date="2019" name="bioRxiv">
        <title>The Genome of the Zebra Mussel, Dreissena polymorpha: A Resource for Invasive Species Research.</title>
        <authorList>
            <person name="McCartney M.A."/>
            <person name="Auch B."/>
            <person name="Kono T."/>
            <person name="Mallez S."/>
            <person name="Zhang Y."/>
            <person name="Obille A."/>
            <person name="Becker A."/>
            <person name="Abrahante J.E."/>
            <person name="Garbe J."/>
            <person name="Badalamenti J.P."/>
            <person name="Herman A."/>
            <person name="Mangelson H."/>
            <person name="Liachko I."/>
            <person name="Sullivan S."/>
            <person name="Sone E.D."/>
            <person name="Koren S."/>
            <person name="Silverstein K.A.T."/>
            <person name="Beckman K.B."/>
            <person name="Gohl D.M."/>
        </authorList>
    </citation>
    <scope>NUCLEOTIDE SEQUENCE</scope>
    <source>
        <strain evidence="2">Duluth1</strain>
        <tissue evidence="2">Whole animal</tissue>
    </source>
</reference>
<accession>A0A9D3Z0E0</accession>
<organism evidence="2 3">
    <name type="scientific">Dreissena polymorpha</name>
    <name type="common">Zebra mussel</name>
    <name type="synonym">Mytilus polymorpha</name>
    <dbReference type="NCBI Taxonomy" id="45954"/>
    <lineage>
        <taxon>Eukaryota</taxon>
        <taxon>Metazoa</taxon>
        <taxon>Spiralia</taxon>
        <taxon>Lophotrochozoa</taxon>
        <taxon>Mollusca</taxon>
        <taxon>Bivalvia</taxon>
        <taxon>Autobranchia</taxon>
        <taxon>Heteroconchia</taxon>
        <taxon>Euheterodonta</taxon>
        <taxon>Imparidentia</taxon>
        <taxon>Neoheterodontei</taxon>
        <taxon>Myida</taxon>
        <taxon>Dreissenoidea</taxon>
        <taxon>Dreissenidae</taxon>
        <taxon>Dreissena</taxon>
    </lineage>
</organism>
<dbReference type="Proteomes" id="UP000828390">
    <property type="component" value="Unassembled WGS sequence"/>
</dbReference>
<dbReference type="InterPro" id="IPR029063">
    <property type="entry name" value="SAM-dependent_MTases_sf"/>
</dbReference>
<gene>
    <name evidence="2" type="ORF">DPMN_070114</name>
</gene>
<proteinExistence type="predicted"/>
<sequence>MSRAPEVVAHETTTFVEDVETYEIPLAKELERLSSTDQMNIYWTYINRLQVLCKDVIRVGSLKDGGKEICVDKPYKPKAPCVVYSFGINYQFDFDYATVDLFGCDVYAFDPSMNRSTSRITEHIKFYKWGLGGEDTVNNYGWPIKTLSSIRKELGHTDKPIDLLKIDIEGDEWHAIPQMIASGALDDVKQISMETHFLSERPSSPKNWGSIPLPGHLQLSALRQLYDAGYRIFMRERNMWSHQQWPSIRGFITNVNEISLIRPVKK</sequence>
<dbReference type="InterPro" id="IPR025714">
    <property type="entry name" value="Methyltranfer_dom"/>
</dbReference>
<evidence type="ECO:0000313" key="2">
    <source>
        <dbReference type="EMBL" id="KAH3710625.1"/>
    </source>
</evidence>
<comment type="caution">
    <text evidence="2">The sequence shown here is derived from an EMBL/GenBank/DDBJ whole genome shotgun (WGS) entry which is preliminary data.</text>
</comment>
<dbReference type="EMBL" id="JAIWYP010000014">
    <property type="protein sequence ID" value="KAH3710625.1"/>
    <property type="molecule type" value="Genomic_DNA"/>
</dbReference>
<dbReference type="AlphaFoldDB" id="A0A9D3Z0E0"/>
<protein>
    <recommendedName>
        <fullName evidence="1">Methyltransferase domain-containing protein</fullName>
    </recommendedName>
</protein>
<dbReference type="InterPro" id="IPR026913">
    <property type="entry name" value="METTL24"/>
</dbReference>
<name>A0A9D3Z0E0_DREPO</name>
<dbReference type="Pfam" id="PF13383">
    <property type="entry name" value="Methyltransf_22"/>
    <property type="match status" value="1"/>
</dbReference>